<dbReference type="InParanoid" id="A0A0D8JYA9"/>
<organism evidence="1 2">
    <name type="scientific">Coccidioides immitis (strain RS)</name>
    <name type="common">Valley fever fungus</name>
    <dbReference type="NCBI Taxonomy" id="246410"/>
    <lineage>
        <taxon>Eukaryota</taxon>
        <taxon>Fungi</taxon>
        <taxon>Dikarya</taxon>
        <taxon>Ascomycota</taxon>
        <taxon>Pezizomycotina</taxon>
        <taxon>Eurotiomycetes</taxon>
        <taxon>Eurotiomycetidae</taxon>
        <taxon>Onygenales</taxon>
        <taxon>Onygenaceae</taxon>
        <taxon>Coccidioides</taxon>
    </lineage>
</organism>
<dbReference type="AlphaFoldDB" id="A0A0D8JYA9"/>
<dbReference type="OMA" id="INWKSST"/>
<evidence type="ECO:0000313" key="1">
    <source>
        <dbReference type="EMBL" id="KJF61238.1"/>
    </source>
</evidence>
<reference evidence="2" key="1">
    <citation type="journal article" date="2009" name="Genome Res.">
        <title>Comparative genomic analyses of the human fungal pathogens Coccidioides and their relatives.</title>
        <authorList>
            <person name="Sharpton T.J."/>
            <person name="Stajich J.E."/>
            <person name="Rounsley S.D."/>
            <person name="Gardner M.J."/>
            <person name="Wortman J.R."/>
            <person name="Jordar V.S."/>
            <person name="Maiti R."/>
            <person name="Kodira C.D."/>
            <person name="Neafsey D.E."/>
            <person name="Zeng Q."/>
            <person name="Hung C.-Y."/>
            <person name="McMahan C."/>
            <person name="Muszewska A."/>
            <person name="Grynberg M."/>
            <person name="Mandel M.A."/>
            <person name="Kellner E.M."/>
            <person name="Barker B.M."/>
            <person name="Galgiani J.N."/>
            <person name="Orbach M.J."/>
            <person name="Kirkland T.N."/>
            <person name="Cole G.T."/>
            <person name="Henn M.R."/>
            <person name="Birren B.W."/>
            <person name="Taylor J.W."/>
        </authorList>
    </citation>
    <scope>NUCLEOTIDE SEQUENCE [LARGE SCALE GENOMIC DNA]</scope>
    <source>
        <strain evidence="2">RS</strain>
    </source>
</reference>
<dbReference type="VEuPathDB" id="FungiDB:CIMG_13531"/>
<dbReference type="RefSeq" id="XP_004444651.1">
    <property type="nucleotide sequence ID" value="XM_004444594.1"/>
</dbReference>
<dbReference type="KEGG" id="cim:CIMG_13531"/>
<gene>
    <name evidence="1" type="ORF">CIMG_13531</name>
</gene>
<keyword evidence="2" id="KW-1185">Reference proteome</keyword>
<dbReference type="Proteomes" id="UP000001261">
    <property type="component" value="Unassembled WGS sequence"/>
</dbReference>
<name>A0A0D8JYA9_COCIM</name>
<proteinExistence type="predicted"/>
<accession>A0A0D8JYA9</accession>
<protein>
    <submittedName>
        <fullName evidence="1">Uncharacterized protein</fullName>
    </submittedName>
</protein>
<dbReference type="GeneID" id="24165158"/>
<evidence type="ECO:0000313" key="2">
    <source>
        <dbReference type="Proteomes" id="UP000001261"/>
    </source>
</evidence>
<sequence length="105" mass="12076">MDRINWKSSTAKLSSYETESALTFKLRLAPDKRCGRDLSPRKRRAIHRPFSSLPCTYCIRRTRLSLRPESRYSSLDESGLGRMADKGSNGWYQSHGVILEDHSDL</sequence>
<reference evidence="2" key="2">
    <citation type="journal article" date="2010" name="Genome Res.">
        <title>Population genomic sequencing of Coccidioides fungi reveals recent hybridization and transposon control.</title>
        <authorList>
            <person name="Neafsey D.E."/>
            <person name="Barker B.M."/>
            <person name="Sharpton T.J."/>
            <person name="Stajich J.E."/>
            <person name="Park D.J."/>
            <person name="Whiston E."/>
            <person name="Hung C.-Y."/>
            <person name="McMahan C."/>
            <person name="White J."/>
            <person name="Sykes S."/>
            <person name="Heiman D."/>
            <person name="Young S."/>
            <person name="Zeng Q."/>
            <person name="Abouelleil A."/>
            <person name="Aftuck L."/>
            <person name="Bessette D."/>
            <person name="Brown A."/>
            <person name="FitzGerald M."/>
            <person name="Lui A."/>
            <person name="Macdonald J.P."/>
            <person name="Priest M."/>
            <person name="Orbach M.J."/>
            <person name="Galgiani J.N."/>
            <person name="Kirkland T.N."/>
            <person name="Cole G.T."/>
            <person name="Birren B.W."/>
            <person name="Henn M.R."/>
            <person name="Taylor J.W."/>
            <person name="Rounsley S.D."/>
        </authorList>
    </citation>
    <scope>GENOME REANNOTATION</scope>
    <source>
        <strain evidence="2">RS</strain>
    </source>
</reference>
<dbReference type="EMBL" id="GG704915">
    <property type="protein sequence ID" value="KJF61238.1"/>
    <property type="molecule type" value="Genomic_DNA"/>
</dbReference>